<dbReference type="WBParaSite" id="PSAMB.scaffold385size53683.g5249.t1">
    <property type="protein sequence ID" value="PSAMB.scaffold385size53683.g5249.t1"/>
    <property type="gene ID" value="PSAMB.scaffold385size53683.g5249"/>
</dbReference>
<name>A0A914WGP2_9BILA</name>
<keyword evidence="2" id="KW-1185">Reference proteome</keyword>
<dbReference type="Proteomes" id="UP000887566">
    <property type="component" value="Unplaced"/>
</dbReference>
<feature type="transmembrane region" description="Helical" evidence="1">
    <location>
        <begin position="5"/>
        <end position="24"/>
    </location>
</feature>
<dbReference type="AlphaFoldDB" id="A0A914WGP2"/>
<evidence type="ECO:0000313" key="2">
    <source>
        <dbReference type="Proteomes" id="UP000887566"/>
    </source>
</evidence>
<feature type="transmembrane region" description="Helical" evidence="1">
    <location>
        <begin position="110"/>
        <end position="131"/>
    </location>
</feature>
<organism evidence="2 3">
    <name type="scientific">Plectus sambesii</name>
    <dbReference type="NCBI Taxonomy" id="2011161"/>
    <lineage>
        <taxon>Eukaryota</taxon>
        <taxon>Metazoa</taxon>
        <taxon>Ecdysozoa</taxon>
        <taxon>Nematoda</taxon>
        <taxon>Chromadorea</taxon>
        <taxon>Plectida</taxon>
        <taxon>Plectina</taxon>
        <taxon>Plectoidea</taxon>
        <taxon>Plectidae</taxon>
        <taxon>Plectus</taxon>
    </lineage>
</organism>
<keyword evidence="1" id="KW-0812">Transmembrane</keyword>
<reference evidence="3" key="1">
    <citation type="submission" date="2022-11" db="UniProtKB">
        <authorList>
            <consortium name="WormBaseParasite"/>
        </authorList>
    </citation>
    <scope>IDENTIFICATION</scope>
</reference>
<evidence type="ECO:0000256" key="1">
    <source>
        <dbReference type="SAM" id="Phobius"/>
    </source>
</evidence>
<feature type="transmembrane region" description="Helical" evidence="1">
    <location>
        <begin position="78"/>
        <end position="98"/>
    </location>
</feature>
<keyword evidence="1" id="KW-0472">Membrane</keyword>
<feature type="transmembrane region" description="Helical" evidence="1">
    <location>
        <begin position="53"/>
        <end position="71"/>
    </location>
</feature>
<keyword evidence="1" id="KW-1133">Transmembrane helix</keyword>
<sequence length="139" mass="15893">MFADVLRVVVANVLSLAIGLTFYSPKINPLARTLSRFHLSKKNYKTEGMAQELLGTVISNTIIAILLMRFMDERAYSLLEVGCLAFKMTLVSAALQVTHYMWKQGPLVELAINCIYDFLVLSTIAFTVTFMRYRKFFFF</sequence>
<protein>
    <submittedName>
        <fullName evidence="3">Uncharacterized protein</fullName>
    </submittedName>
</protein>
<accession>A0A914WGP2</accession>
<proteinExistence type="predicted"/>
<evidence type="ECO:0000313" key="3">
    <source>
        <dbReference type="WBParaSite" id="PSAMB.scaffold385size53683.g5249.t1"/>
    </source>
</evidence>